<dbReference type="FunCoup" id="A0A3B5KHM1">
    <property type="interactions" value="1286"/>
</dbReference>
<protein>
    <recommendedName>
        <fullName evidence="6">rRNA biogenesis protein RRP36</fullName>
    </recommendedName>
</protein>
<evidence type="ECO:0000256" key="6">
    <source>
        <dbReference type="RuleBase" id="RU368027"/>
    </source>
</evidence>
<evidence type="ECO:0000313" key="9">
    <source>
        <dbReference type="Proteomes" id="UP000005226"/>
    </source>
</evidence>
<feature type="compositionally biased region" description="Basic and acidic residues" evidence="7">
    <location>
        <begin position="238"/>
        <end position="270"/>
    </location>
</feature>
<name>A0A3B5KHM1_TAKRU</name>
<feature type="region of interest" description="Disordered" evidence="7">
    <location>
        <begin position="297"/>
        <end position="329"/>
    </location>
</feature>
<evidence type="ECO:0000256" key="3">
    <source>
        <dbReference type="ARBA" id="ARBA00022517"/>
    </source>
</evidence>
<dbReference type="InParanoid" id="A0A3B5KHM1"/>
<dbReference type="PANTHER" id="PTHR21738:SF0">
    <property type="entry name" value="RIBOSOMAL RNA PROCESSING PROTEIN 36 HOMOLOG"/>
    <property type="match status" value="1"/>
</dbReference>
<accession>A0A3B5KHM1</accession>
<organism evidence="8 9">
    <name type="scientific">Takifugu rubripes</name>
    <name type="common">Japanese pufferfish</name>
    <name type="synonym">Fugu rubripes</name>
    <dbReference type="NCBI Taxonomy" id="31033"/>
    <lineage>
        <taxon>Eukaryota</taxon>
        <taxon>Metazoa</taxon>
        <taxon>Chordata</taxon>
        <taxon>Craniata</taxon>
        <taxon>Vertebrata</taxon>
        <taxon>Euteleostomi</taxon>
        <taxon>Actinopterygii</taxon>
        <taxon>Neopterygii</taxon>
        <taxon>Teleostei</taxon>
        <taxon>Neoteleostei</taxon>
        <taxon>Acanthomorphata</taxon>
        <taxon>Eupercaria</taxon>
        <taxon>Tetraodontiformes</taxon>
        <taxon>Tetradontoidea</taxon>
        <taxon>Tetraodontidae</taxon>
        <taxon>Takifugu</taxon>
    </lineage>
</organism>
<dbReference type="GO" id="GO:0000462">
    <property type="term" value="P:maturation of SSU-rRNA from tricistronic rRNA transcript (SSU-rRNA, 5.8S rRNA, LSU-rRNA)"/>
    <property type="evidence" value="ECO:0007669"/>
    <property type="project" value="TreeGrafter"/>
</dbReference>
<dbReference type="Proteomes" id="UP000005226">
    <property type="component" value="Chromosome 17"/>
</dbReference>
<proteinExistence type="inferred from homology"/>
<keyword evidence="6" id="KW-0687">Ribonucleoprotein</keyword>
<keyword evidence="5 6" id="KW-0539">Nucleus</keyword>
<dbReference type="Pfam" id="PF06102">
    <property type="entry name" value="RRP36"/>
    <property type="match status" value="1"/>
</dbReference>
<feature type="region of interest" description="Disordered" evidence="7">
    <location>
        <begin position="187"/>
        <end position="209"/>
    </location>
</feature>
<feature type="compositionally biased region" description="Acidic residues" evidence="7">
    <location>
        <begin position="55"/>
        <end position="67"/>
    </location>
</feature>
<reference evidence="8" key="3">
    <citation type="submission" date="2025-09" db="UniProtKB">
        <authorList>
            <consortium name="Ensembl"/>
        </authorList>
    </citation>
    <scope>IDENTIFICATION</scope>
</reference>
<dbReference type="GeneTree" id="ENSGT00530000064271"/>
<evidence type="ECO:0000256" key="7">
    <source>
        <dbReference type="SAM" id="MobiDB-lite"/>
    </source>
</evidence>
<dbReference type="Ensembl" id="ENSTRUT00000054003.2">
    <property type="protein sequence ID" value="ENSTRUP00000052887.2"/>
    <property type="gene ID" value="ENSTRUG00000021893.2"/>
</dbReference>
<feature type="compositionally biased region" description="Basic and acidic residues" evidence="7">
    <location>
        <begin position="104"/>
        <end position="113"/>
    </location>
</feature>
<reference evidence="8" key="2">
    <citation type="submission" date="2025-08" db="UniProtKB">
        <authorList>
            <consortium name="Ensembl"/>
        </authorList>
    </citation>
    <scope>IDENTIFICATION</scope>
</reference>
<comment type="subcellular location">
    <subcellularLocation>
        <location evidence="1 6">Nucleus</location>
        <location evidence="1 6">Nucleolus</location>
    </subcellularLocation>
</comment>
<dbReference type="OMA" id="ERKEMPW"/>
<reference evidence="8 9" key="1">
    <citation type="journal article" date="2011" name="Genome Biol. Evol.">
        <title>Integration of the genetic map and genome assembly of fugu facilitates insights into distinct features of genome evolution in teleosts and mammals.</title>
        <authorList>
            <person name="Kai W."/>
            <person name="Kikuchi K."/>
            <person name="Tohari S."/>
            <person name="Chew A.K."/>
            <person name="Tay A."/>
            <person name="Fujiwara A."/>
            <person name="Hosoya S."/>
            <person name="Suetake H."/>
            <person name="Naruse K."/>
            <person name="Brenner S."/>
            <person name="Suzuki Y."/>
            <person name="Venkatesh B."/>
        </authorList>
    </citation>
    <scope>NUCLEOTIDE SEQUENCE [LARGE SCALE GENOMIC DNA]</scope>
</reference>
<dbReference type="AlphaFoldDB" id="A0A3B5KHM1"/>
<dbReference type="STRING" id="31033.ENSTRUP00000052887"/>
<dbReference type="PANTHER" id="PTHR21738">
    <property type="entry name" value="RIBOSOMAL RNA PROCESSING PROTEIN 36 HOMOLOG"/>
    <property type="match status" value="1"/>
</dbReference>
<dbReference type="GO" id="GO:0030686">
    <property type="term" value="C:90S preribosome"/>
    <property type="evidence" value="ECO:0007669"/>
    <property type="project" value="TreeGrafter"/>
</dbReference>
<evidence type="ECO:0000313" key="8">
    <source>
        <dbReference type="Ensembl" id="ENSTRUP00000052887.2"/>
    </source>
</evidence>
<feature type="compositionally biased region" description="Acidic residues" evidence="7">
    <location>
        <begin position="74"/>
        <end position="94"/>
    </location>
</feature>
<evidence type="ECO:0000256" key="4">
    <source>
        <dbReference type="ARBA" id="ARBA00022552"/>
    </source>
</evidence>
<feature type="compositionally biased region" description="Basic residues" evidence="7">
    <location>
        <begin position="306"/>
        <end position="329"/>
    </location>
</feature>
<keyword evidence="3 6" id="KW-0690">Ribosome biogenesis</keyword>
<feature type="region of interest" description="Disordered" evidence="7">
    <location>
        <begin position="238"/>
        <end position="276"/>
    </location>
</feature>
<gene>
    <name evidence="8" type="primary">rrp36</name>
</gene>
<comment type="function">
    <text evidence="6">Component of the 90S pre-ribosome involved in the maturation of rRNAs. Required for early cleavages of the pre-RNAs in the 40S ribosomal subunit maturation pathway.</text>
</comment>
<comment type="similarity">
    <text evidence="2 6">Belongs to the RRP36 family.</text>
</comment>
<evidence type="ECO:0000256" key="2">
    <source>
        <dbReference type="ARBA" id="ARBA00009418"/>
    </source>
</evidence>
<feature type="region of interest" description="Disordered" evidence="7">
    <location>
        <begin position="1"/>
        <end position="115"/>
    </location>
</feature>
<keyword evidence="9" id="KW-1185">Reference proteome</keyword>
<sequence length="329" mass="38355">MKSRQKRCPQEASNKIPVTPSSNVEEDGSDVDKNFSLLTGRYGRQTGKSSRTREEEEEFSSDEDDEGSASAVEESGDGEEDRDSEAPDEEEEDHDGGVGTSEIQTREDIKKELSNMSFEDILKLQNRVGTRVFNEVAYEQPAESQKEKKNKRLNKNRPTEVSTKRPAPFLRKVVPVRRILGLTTSPENTNHRFLRKPTNSSMTSNTERKRSAVCLQMVQKQLKKTKNDKRKEKLHFLLKRMDNQERAKKNRDQQRERELQFRKQQRERANHGAMPFFLKNSEKKKLQLAEKYEQLKKSGKLENFLSKKRKRNTMKDRRKLPGQQSRKKP</sequence>
<dbReference type="GO" id="GO:0005730">
    <property type="term" value="C:nucleolus"/>
    <property type="evidence" value="ECO:0007669"/>
    <property type="project" value="UniProtKB-SubCell"/>
</dbReference>
<evidence type="ECO:0000256" key="1">
    <source>
        <dbReference type="ARBA" id="ARBA00004604"/>
    </source>
</evidence>
<comment type="subunit">
    <text evidence="6">Associates with 90S and pre-40S pre-ribosomal particles.</text>
</comment>
<dbReference type="InterPro" id="IPR009292">
    <property type="entry name" value="RRP36"/>
</dbReference>
<evidence type="ECO:0000256" key="5">
    <source>
        <dbReference type="ARBA" id="ARBA00023242"/>
    </source>
</evidence>
<keyword evidence="4 6" id="KW-0698">rRNA processing</keyword>
<feature type="region of interest" description="Disordered" evidence="7">
    <location>
        <begin position="139"/>
        <end position="165"/>
    </location>
</feature>